<accession>A0A2N7QEZ4</accession>
<evidence type="ECO:0000259" key="2">
    <source>
        <dbReference type="Pfam" id="PF00582"/>
    </source>
</evidence>
<feature type="domain" description="UspA" evidence="2">
    <location>
        <begin position="147"/>
        <end position="280"/>
    </location>
</feature>
<name>A0A2N7QEZ4_9BACT</name>
<evidence type="ECO:0000313" key="4">
    <source>
        <dbReference type="EMBL" id="PMP97239.1"/>
    </source>
</evidence>
<evidence type="ECO:0000313" key="6">
    <source>
        <dbReference type="Proteomes" id="UP000235619"/>
    </source>
</evidence>
<reference evidence="5 6" key="1">
    <citation type="submission" date="2018-01" db="EMBL/GenBank/DDBJ databases">
        <title>Metagenomic assembled genomes from two thermal pools in the Uzon Caldera, Kamchatka, Russia.</title>
        <authorList>
            <person name="Wilkins L."/>
            <person name="Ettinger C."/>
        </authorList>
    </citation>
    <scope>NUCLEOTIDE SEQUENCE [LARGE SCALE GENOMIC DNA]</scope>
    <source>
        <strain evidence="4">ARK-04</strain>
        <strain evidence="3">ZAV-08</strain>
    </source>
</reference>
<dbReference type="PANTHER" id="PTHR46268:SF6">
    <property type="entry name" value="UNIVERSAL STRESS PROTEIN UP12"/>
    <property type="match status" value="1"/>
</dbReference>
<gene>
    <name evidence="4" type="ORF">C0169_03620</name>
    <name evidence="3" type="ORF">C0190_06525</name>
</gene>
<proteinExistence type="inferred from homology"/>
<sequence>MYKKFLIGLDGSDASRQAFEAALNFAKETKAEVLAISVIPTQKELVSSFSIFGHIKDLIRKNYEKALEEAKDLAEETGFKIKTILEEGNPYKKIIEVSQREGCDLIITGRRGLTSFEKILLGSTAHRVVNHSPIDVLIVPRNIRISFKRILAGTDTSEYGNKAVKKAGMIAKSYKGDLAVLSVIKLPVEPIIDLQEILEILRKDLEAHLVSLTEDISKEEVKVEIFVKFGEPYKVVVETAKEWGATAIVIGAYSSENQKSLGSIGEKIIANSFCPVLIVKS</sequence>
<dbReference type="Proteomes" id="UP000235619">
    <property type="component" value="Unassembled WGS sequence"/>
</dbReference>
<dbReference type="InterPro" id="IPR006015">
    <property type="entry name" value="Universal_stress_UspA"/>
</dbReference>
<evidence type="ECO:0000313" key="5">
    <source>
        <dbReference type="Proteomes" id="UP000235460"/>
    </source>
</evidence>
<dbReference type="CDD" id="cd00293">
    <property type="entry name" value="USP-like"/>
    <property type="match status" value="2"/>
</dbReference>
<dbReference type="EMBL" id="PNJD01000218">
    <property type="protein sequence ID" value="PMP97239.1"/>
    <property type="molecule type" value="Genomic_DNA"/>
</dbReference>
<feature type="domain" description="UspA" evidence="2">
    <location>
        <begin position="1"/>
        <end position="140"/>
    </location>
</feature>
<dbReference type="PRINTS" id="PR01438">
    <property type="entry name" value="UNVRSLSTRESS"/>
</dbReference>
<dbReference type="SUPFAM" id="SSF52402">
    <property type="entry name" value="Adenine nucleotide alpha hydrolases-like"/>
    <property type="match status" value="2"/>
</dbReference>
<dbReference type="AlphaFoldDB" id="A0A2N7QEZ4"/>
<dbReference type="Proteomes" id="UP000235460">
    <property type="component" value="Unassembled WGS sequence"/>
</dbReference>
<evidence type="ECO:0000313" key="3">
    <source>
        <dbReference type="EMBL" id="PMP65660.1"/>
    </source>
</evidence>
<organism evidence="4 6">
    <name type="scientific">Thermodesulfobacterium geofontis</name>
    <dbReference type="NCBI Taxonomy" id="1295609"/>
    <lineage>
        <taxon>Bacteria</taxon>
        <taxon>Pseudomonadati</taxon>
        <taxon>Thermodesulfobacteriota</taxon>
        <taxon>Thermodesulfobacteria</taxon>
        <taxon>Thermodesulfobacteriales</taxon>
        <taxon>Thermodesulfobacteriaceae</taxon>
        <taxon>Thermodesulfobacterium</taxon>
    </lineage>
</organism>
<evidence type="ECO:0000256" key="1">
    <source>
        <dbReference type="ARBA" id="ARBA00008791"/>
    </source>
</evidence>
<dbReference type="Pfam" id="PF00582">
    <property type="entry name" value="Usp"/>
    <property type="match status" value="2"/>
</dbReference>
<dbReference type="InterPro" id="IPR006016">
    <property type="entry name" value="UspA"/>
</dbReference>
<dbReference type="InterPro" id="IPR014729">
    <property type="entry name" value="Rossmann-like_a/b/a_fold"/>
</dbReference>
<dbReference type="PANTHER" id="PTHR46268">
    <property type="entry name" value="STRESS RESPONSE PROTEIN NHAX"/>
    <property type="match status" value="1"/>
</dbReference>
<dbReference type="Gene3D" id="3.40.50.620">
    <property type="entry name" value="HUPs"/>
    <property type="match status" value="2"/>
</dbReference>
<comment type="caution">
    <text evidence="4">The sequence shown here is derived from an EMBL/GenBank/DDBJ whole genome shotgun (WGS) entry which is preliminary data.</text>
</comment>
<comment type="similarity">
    <text evidence="1">Belongs to the universal stress protein A family.</text>
</comment>
<dbReference type="EMBL" id="PNIK01000092">
    <property type="protein sequence ID" value="PMP65660.1"/>
    <property type="molecule type" value="Genomic_DNA"/>
</dbReference>
<protein>
    <recommendedName>
        <fullName evidence="2">UspA domain-containing protein</fullName>
    </recommendedName>
</protein>